<name>A0A1I3ZDX0_9PROT</name>
<dbReference type="AlphaFoldDB" id="A0A1I3ZDX0"/>
<organism evidence="5 6">
    <name type="scientific">Nitrosomonas aestuarii</name>
    <dbReference type="NCBI Taxonomy" id="52441"/>
    <lineage>
        <taxon>Bacteria</taxon>
        <taxon>Pseudomonadati</taxon>
        <taxon>Pseudomonadota</taxon>
        <taxon>Betaproteobacteria</taxon>
        <taxon>Nitrosomonadales</taxon>
        <taxon>Nitrosomonadaceae</taxon>
        <taxon>Nitrosomonas</taxon>
    </lineage>
</organism>
<dbReference type="SUPFAM" id="SSF55811">
    <property type="entry name" value="Nudix"/>
    <property type="match status" value="1"/>
</dbReference>
<dbReference type="GO" id="GO:0046872">
    <property type="term" value="F:metal ion binding"/>
    <property type="evidence" value="ECO:0007669"/>
    <property type="project" value="UniProtKB-KW"/>
</dbReference>
<dbReference type="RefSeq" id="WP_090697842.1">
    <property type="nucleotide sequence ID" value="NZ_FOSP01000006.1"/>
</dbReference>
<dbReference type="GO" id="GO:0008828">
    <property type="term" value="F:dATP diphosphatase activity"/>
    <property type="evidence" value="ECO:0007669"/>
    <property type="project" value="InterPro"/>
</dbReference>
<dbReference type="Proteomes" id="UP000199533">
    <property type="component" value="Unassembled WGS sequence"/>
</dbReference>
<feature type="binding site" evidence="3">
    <location>
        <position position="51"/>
    </location>
    <ligand>
        <name>Mg(2+)</name>
        <dbReference type="ChEBI" id="CHEBI:18420"/>
    </ligand>
</feature>
<protein>
    <submittedName>
        <fullName evidence="5">Dihydroneopterin triphosphate pyrophosphatase</fullName>
    </submittedName>
</protein>
<gene>
    <name evidence="5" type="ORF">SAMN05216302_100647</name>
</gene>
<keyword evidence="3" id="KW-0479">Metal-binding</keyword>
<evidence type="ECO:0000313" key="5">
    <source>
        <dbReference type="EMBL" id="SFK42388.1"/>
    </source>
</evidence>
<dbReference type="InterPro" id="IPR020084">
    <property type="entry name" value="NUDIX_hydrolase_CS"/>
</dbReference>
<sequence>MYKIPVSVLVVIHTQNLQILLLERADHPGYWQSVTGSQHQNESLQQTALREIAEETGLNPLDYQLSDWKTQNRFEIFKEWRWRYAPNVTHNAEHVFSLCLPEIKPVRIAPKEHLDYLWLPWQQAAAKVFSWSNAEAIRSLPMRQSDISQYSFSPI</sequence>
<dbReference type="OrthoDB" id="7066556at2"/>
<feature type="binding site" evidence="2">
    <location>
        <position position="3"/>
    </location>
    <ligand>
        <name>substrate</name>
    </ligand>
</feature>
<dbReference type="NCBIfam" id="NF006961">
    <property type="entry name" value="PRK09438.1"/>
    <property type="match status" value="1"/>
</dbReference>
<dbReference type="InterPro" id="IPR015797">
    <property type="entry name" value="NUDIX_hydrolase-like_dom_sf"/>
</dbReference>
<comment type="cofactor">
    <cofactor evidence="3">
        <name>Mg(2+)</name>
        <dbReference type="ChEBI" id="CHEBI:18420"/>
    </cofactor>
    <text evidence="3">Binds 1 Mg(2+) ion per subunit.</text>
</comment>
<dbReference type="PRINTS" id="PR01404">
    <property type="entry name" value="NPPPHYDRLASE"/>
</dbReference>
<evidence type="ECO:0000313" key="6">
    <source>
        <dbReference type="Proteomes" id="UP000199533"/>
    </source>
</evidence>
<dbReference type="CDD" id="cd04664">
    <property type="entry name" value="NUDIX_DHNTPase_like"/>
    <property type="match status" value="1"/>
</dbReference>
<feature type="domain" description="Nudix hydrolase" evidence="4">
    <location>
        <begin position="1"/>
        <end position="141"/>
    </location>
</feature>
<dbReference type="STRING" id="52441.SAMN05216302_100647"/>
<feature type="binding site" evidence="2">
    <location>
        <position position="35"/>
    </location>
    <ligand>
        <name>substrate</name>
    </ligand>
</feature>
<feature type="binding site" evidence="2">
    <location>
        <position position="24"/>
    </location>
    <ligand>
        <name>substrate</name>
    </ligand>
</feature>
<dbReference type="PROSITE" id="PS00893">
    <property type="entry name" value="NUDIX_BOX"/>
    <property type="match status" value="1"/>
</dbReference>
<evidence type="ECO:0000256" key="2">
    <source>
        <dbReference type="PIRSR" id="PIRSR603564-1"/>
    </source>
</evidence>
<dbReference type="InterPro" id="IPR000086">
    <property type="entry name" value="NUDIX_hydrolase_dom"/>
</dbReference>
<keyword evidence="1" id="KW-0378">Hydrolase</keyword>
<feature type="binding site" evidence="2">
    <location>
        <begin position="74"/>
        <end position="77"/>
    </location>
    <ligand>
        <name>substrate</name>
    </ligand>
</feature>
<reference evidence="6" key="1">
    <citation type="submission" date="2016-10" db="EMBL/GenBank/DDBJ databases">
        <authorList>
            <person name="Varghese N."/>
            <person name="Submissions S."/>
        </authorList>
    </citation>
    <scope>NUCLEOTIDE SEQUENCE [LARGE SCALE GENOMIC DNA]</scope>
    <source>
        <strain evidence="6">Nm69</strain>
    </source>
</reference>
<dbReference type="Pfam" id="PF00293">
    <property type="entry name" value="NUDIX"/>
    <property type="match status" value="1"/>
</dbReference>
<dbReference type="PROSITE" id="PS51462">
    <property type="entry name" value="NUDIX"/>
    <property type="match status" value="1"/>
</dbReference>
<proteinExistence type="predicted"/>
<dbReference type="GO" id="GO:0046656">
    <property type="term" value="P:folic acid biosynthetic process"/>
    <property type="evidence" value="ECO:0007669"/>
    <property type="project" value="InterPro"/>
</dbReference>
<feature type="binding site" evidence="3">
    <location>
        <position position="55"/>
    </location>
    <ligand>
        <name>Mg(2+)</name>
        <dbReference type="ChEBI" id="CHEBI:18420"/>
    </ligand>
</feature>
<feature type="binding site" evidence="2">
    <location>
        <position position="130"/>
    </location>
    <ligand>
        <name>substrate</name>
    </ligand>
</feature>
<dbReference type="PANTHER" id="PTHR43736:SF1">
    <property type="entry name" value="DIHYDRONEOPTERIN TRIPHOSPHATE DIPHOSPHATASE"/>
    <property type="match status" value="1"/>
</dbReference>
<dbReference type="Gene3D" id="3.90.79.10">
    <property type="entry name" value="Nucleoside Triphosphate Pyrophosphohydrolase"/>
    <property type="match status" value="1"/>
</dbReference>
<evidence type="ECO:0000259" key="4">
    <source>
        <dbReference type="PROSITE" id="PS51462"/>
    </source>
</evidence>
<dbReference type="InterPro" id="IPR003564">
    <property type="entry name" value="DHNTPase"/>
</dbReference>
<keyword evidence="6" id="KW-1185">Reference proteome</keyword>
<evidence type="ECO:0000256" key="3">
    <source>
        <dbReference type="PIRSR" id="PIRSR603564-2"/>
    </source>
</evidence>
<dbReference type="GO" id="GO:0019177">
    <property type="term" value="F:dihydroneopterin triphosphate pyrophosphohydrolase activity"/>
    <property type="evidence" value="ECO:0007669"/>
    <property type="project" value="InterPro"/>
</dbReference>
<dbReference type="PANTHER" id="PTHR43736">
    <property type="entry name" value="ADP-RIBOSE PYROPHOSPHATASE"/>
    <property type="match status" value="1"/>
</dbReference>
<accession>A0A1I3ZDX0</accession>
<feature type="binding site" evidence="3">
    <location>
        <position position="112"/>
    </location>
    <ligand>
        <name>Mg(2+)</name>
        <dbReference type="ChEBI" id="CHEBI:18420"/>
    </ligand>
</feature>
<evidence type="ECO:0000256" key="1">
    <source>
        <dbReference type="ARBA" id="ARBA00022801"/>
    </source>
</evidence>
<dbReference type="EMBL" id="FOSP01000006">
    <property type="protein sequence ID" value="SFK42388.1"/>
    <property type="molecule type" value="Genomic_DNA"/>
</dbReference>
<keyword evidence="3" id="KW-0460">Magnesium</keyword>